<protein>
    <recommendedName>
        <fullName evidence="2">Reverse transcriptase domain-containing protein</fullName>
    </recommendedName>
</protein>
<dbReference type="SUPFAM" id="SSF56672">
    <property type="entry name" value="DNA/RNA polymerases"/>
    <property type="match status" value="1"/>
</dbReference>
<keyword evidence="4" id="KW-1185">Reference proteome</keyword>
<accession>A0A8K0K5C5</accession>
<evidence type="ECO:0000313" key="3">
    <source>
        <dbReference type="EMBL" id="KAG8228218.1"/>
    </source>
</evidence>
<dbReference type="PANTHER" id="PTHR36688">
    <property type="entry name" value="ENDO/EXONUCLEASE/PHOSPHATASE DOMAIN-CONTAINING PROTEIN"/>
    <property type="match status" value="1"/>
</dbReference>
<sequence length="595" mass="66337">MADSGTASSTSPMDISTTPPQPPKPSAALVARKFQAISHMLTPDEWDVLFTSPQCRSPPPPQGSTVSYPITINLAKRSAQSNSDLINVSNKRVASDGTSDNANSVNSCLKADNVLPASNINPIDSNPSVVSVSYAVPVSNRFDKLQNVNNSGTTTVVTNLPAVRPPIQSNSVANKPKIPSIKIKFSNNWHSTIRSMKSVSKYPPVCQMIVITEITGKLTPTSSSPSTSINWHRFTEFVSNHVETYPIITEPFSTASIDSHVELLNNFIAAAKASSSKTRSLQSSTSTPLPPNIRQLITSRNRMRRLLHQFNDPNDKVLFKALSKRISKEIRLFRNQQWLEFLKDPSLHENNSPNLWKLTKKLKSSTPKSQPIEFNNKLFYDPQTKSNLFIDYFSSIMQDESSKHPPNHEDESSKHPPNHEVTFACQSLSNISNDTPLTTTPSEIIEIINNLNIHKAPGHDEFSNKILKIISTITPFVHRICQIFNACVPQGSLLSPLLFNLFINDVPKSQDTSLFLYADDLTISATSYSPDLATLKLNKYMSSLHEWTNLWRLSINPSKSAHMEFKRHRTKKPTTLHPKLNTAIIPTVPFYKYLG</sequence>
<organism evidence="3 4">
    <name type="scientific">Ladona fulva</name>
    <name type="common">Scarce chaser dragonfly</name>
    <name type="synonym">Libellula fulva</name>
    <dbReference type="NCBI Taxonomy" id="123851"/>
    <lineage>
        <taxon>Eukaryota</taxon>
        <taxon>Metazoa</taxon>
        <taxon>Ecdysozoa</taxon>
        <taxon>Arthropoda</taxon>
        <taxon>Hexapoda</taxon>
        <taxon>Insecta</taxon>
        <taxon>Pterygota</taxon>
        <taxon>Palaeoptera</taxon>
        <taxon>Odonata</taxon>
        <taxon>Epiprocta</taxon>
        <taxon>Anisoptera</taxon>
        <taxon>Libelluloidea</taxon>
        <taxon>Libellulidae</taxon>
        <taxon>Ladona</taxon>
    </lineage>
</organism>
<feature type="region of interest" description="Disordered" evidence="1">
    <location>
        <begin position="1"/>
        <end position="26"/>
    </location>
</feature>
<dbReference type="GO" id="GO:0071897">
    <property type="term" value="P:DNA biosynthetic process"/>
    <property type="evidence" value="ECO:0007669"/>
    <property type="project" value="UniProtKB-ARBA"/>
</dbReference>
<dbReference type="Pfam" id="PF00078">
    <property type="entry name" value="RVT_1"/>
    <property type="match status" value="1"/>
</dbReference>
<name>A0A8K0K5C5_LADFU</name>
<proteinExistence type="predicted"/>
<dbReference type="Proteomes" id="UP000792457">
    <property type="component" value="Unassembled WGS sequence"/>
</dbReference>
<feature type="region of interest" description="Disordered" evidence="1">
    <location>
        <begin position="399"/>
        <end position="419"/>
    </location>
</feature>
<feature type="non-terminal residue" evidence="3">
    <location>
        <position position="595"/>
    </location>
</feature>
<dbReference type="InterPro" id="IPR043502">
    <property type="entry name" value="DNA/RNA_pol_sf"/>
</dbReference>
<gene>
    <name evidence="3" type="ORF">J437_LFUL004343</name>
</gene>
<reference evidence="3" key="2">
    <citation type="submission" date="2017-10" db="EMBL/GenBank/DDBJ databases">
        <title>Ladona fulva Genome sequencing and assembly.</title>
        <authorList>
            <person name="Murali S."/>
            <person name="Richards S."/>
            <person name="Bandaranaike D."/>
            <person name="Bellair M."/>
            <person name="Blankenburg K."/>
            <person name="Chao H."/>
            <person name="Dinh H."/>
            <person name="Doddapaneni H."/>
            <person name="Dugan-Rocha S."/>
            <person name="Elkadiri S."/>
            <person name="Gnanaolivu R."/>
            <person name="Hernandez B."/>
            <person name="Skinner E."/>
            <person name="Javaid M."/>
            <person name="Lee S."/>
            <person name="Li M."/>
            <person name="Ming W."/>
            <person name="Munidasa M."/>
            <person name="Muniz J."/>
            <person name="Nguyen L."/>
            <person name="Hughes D."/>
            <person name="Osuji N."/>
            <person name="Pu L.-L."/>
            <person name="Puazo M."/>
            <person name="Qu C."/>
            <person name="Quiroz J."/>
            <person name="Raj R."/>
            <person name="Weissenberger G."/>
            <person name="Xin Y."/>
            <person name="Zou X."/>
            <person name="Han Y."/>
            <person name="Worley K."/>
            <person name="Muzny D."/>
            <person name="Gibbs R."/>
        </authorList>
    </citation>
    <scope>NUCLEOTIDE SEQUENCE</scope>
    <source>
        <strain evidence="3">Sampled in the wild</strain>
    </source>
</reference>
<evidence type="ECO:0000313" key="4">
    <source>
        <dbReference type="Proteomes" id="UP000792457"/>
    </source>
</evidence>
<dbReference type="OrthoDB" id="416454at2759"/>
<dbReference type="PANTHER" id="PTHR36688:SF1">
    <property type="entry name" value="ENDONUCLEASE_EXONUCLEASE_PHOSPHATASE DOMAIN-CONTAINING PROTEIN"/>
    <property type="match status" value="1"/>
</dbReference>
<dbReference type="InterPro" id="IPR052560">
    <property type="entry name" value="RdDP_mobile_element"/>
</dbReference>
<feature type="domain" description="Reverse transcriptase" evidence="2">
    <location>
        <begin position="277"/>
        <end position="595"/>
    </location>
</feature>
<dbReference type="AlphaFoldDB" id="A0A8K0K5C5"/>
<feature type="compositionally biased region" description="Basic and acidic residues" evidence="1">
    <location>
        <begin position="400"/>
        <end position="418"/>
    </location>
</feature>
<feature type="compositionally biased region" description="Polar residues" evidence="1">
    <location>
        <begin position="1"/>
        <end position="18"/>
    </location>
</feature>
<evidence type="ECO:0000259" key="2">
    <source>
        <dbReference type="PROSITE" id="PS50878"/>
    </source>
</evidence>
<evidence type="ECO:0000256" key="1">
    <source>
        <dbReference type="SAM" id="MobiDB-lite"/>
    </source>
</evidence>
<dbReference type="InterPro" id="IPR000477">
    <property type="entry name" value="RT_dom"/>
</dbReference>
<reference evidence="3" key="1">
    <citation type="submission" date="2013-04" db="EMBL/GenBank/DDBJ databases">
        <authorList>
            <person name="Qu J."/>
            <person name="Murali S.C."/>
            <person name="Bandaranaike D."/>
            <person name="Bellair M."/>
            <person name="Blankenburg K."/>
            <person name="Chao H."/>
            <person name="Dinh H."/>
            <person name="Doddapaneni H."/>
            <person name="Downs B."/>
            <person name="Dugan-Rocha S."/>
            <person name="Elkadiri S."/>
            <person name="Gnanaolivu R.D."/>
            <person name="Hernandez B."/>
            <person name="Javaid M."/>
            <person name="Jayaseelan J.C."/>
            <person name="Lee S."/>
            <person name="Li M."/>
            <person name="Ming W."/>
            <person name="Munidasa M."/>
            <person name="Muniz J."/>
            <person name="Nguyen L."/>
            <person name="Ongeri F."/>
            <person name="Osuji N."/>
            <person name="Pu L.-L."/>
            <person name="Puazo M."/>
            <person name="Qu C."/>
            <person name="Quiroz J."/>
            <person name="Raj R."/>
            <person name="Weissenberger G."/>
            <person name="Xin Y."/>
            <person name="Zou X."/>
            <person name="Han Y."/>
            <person name="Richards S."/>
            <person name="Worley K."/>
            <person name="Muzny D."/>
            <person name="Gibbs R."/>
        </authorList>
    </citation>
    <scope>NUCLEOTIDE SEQUENCE</scope>
    <source>
        <strain evidence="3">Sampled in the wild</strain>
    </source>
</reference>
<comment type="caution">
    <text evidence="3">The sequence shown here is derived from an EMBL/GenBank/DDBJ whole genome shotgun (WGS) entry which is preliminary data.</text>
</comment>
<dbReference type="EMBL" id="KZ308363">
    <property type="protein sequence ID" value="KAG8228218.1"/>
    <property type="molecule type" value="Genomic_DNA"/>
</dbReference>
<dbReference type="PROSITE" id="PS50878">
    <property type="entry name" value="RT_POL"/>
    <property type="match status" value="1"/>
</dbReference>